<comment type="caution">
    <text evidence="4">The sequence shown here is derived from an EMBL/GenBank/DDBJ whole genome shotgun (WGS) entry which is preliminary data.</text>
</comment>
<keyword evidence="2" id="KW-0663">Pyridoxal phosphate</keyword>
<dbReference type="InterPro" id="IPR029066">
    <property type="entry name" value="PLP-binding_barrel"/>
</dbReference>
<protein>
    <submittedName>
        <fullName evidence="4">Diaminopimelate decarboxylase</fullName>
    </submittedName>
</protein>
<dbReference type="PANTHER" id="PTHR43727:SF2">
    <property type="entry name" value="GROUP IV DECARBOXYLASE"/>
    <property type="match status" value="1"/>
</dbReference>
<sequence length="398" mass="43063">MTKEELLGVAERFGTPTFAFDETAFERRIAQVSQTFGPGVGLCYSIKANPFLVPASRDAGMRLEVCSPGELAICEALGVPGETIVYSGVCKGEDDVREAISYGAGTFTAESLGQLALVDRAARSCSARIPVLLRLNAGSQFGMSRADLVRAVDGRDSLSGVELVGIHHFAGTQRRRLDHQRRDLAMLQGLADELEQEHGWRPSRLEYGPGLAVPYFEGDDFSNTLAPARELADDLWHVASRLDLTVEMGRFLASECGSYVTQVVDLKDADDETSYALVGGGINHVVYLGQLMGLKVPVVRNLSLGDGRARREREWTVCGSLCTTGDVLVRKLRIPLAEGDLLAFDNLGAYSVTEGIALFLSRALPLVAIRGKDGWHVARKRVETSVLNQPLAVPGMGI</sequence>
<dbReference type="RefSeq" id="WP_154435139.1">
    <property type="nucleotide sequence ID" value="NZ_VUNC01000004.1"/>
</dbReference>
<evidence type="ECO:0000259" key="3">
    <source>
        <dbReference type="Pfam" id="PF02784"/>
    </source>
</evidence>
<dbReference type="GO" id="GO:0009089">
    <property type="term" value="P:lysine biosynthetic process via diaminopimelate"/>
    <property type="evidence" value="ECO:0007669"/>
    <property type="project" value="TreeGrafter"/>
</dbReference>
<name>A0A6N7XAY8_9ACTN</name>
<dbReference type="Gene3D" id="3.20.20.10">
    <property type="entry name" value="Alanine racemase"/>
    <property type="match status" value="1"/>
</dbReference>
<comment type="cofactor">
    <cofactor evidence="1">
        <name>pyridoxal 5'-phosphate</name>
        <dbReference type="ChEBI" id="CHEBI:597326"/>
    </cofactor>
</comment>
<evidence type="ECO:0000313" key="5">
    <source>
        <dbReference type="Proteomes" id="UP000469325"/>
    </source>
</evidence>
<evidence type="ECO:0000256" key="1">
    <source>
        <dbReference type="ARBA" id="ARBA00001933"/>
    </source>
</evidence>
<dbReference type="PANTHER" id="PTHR43727">
    <property type="entry name" value="DIAMINOPIMELATE DECARBOXYLASE"/>
    <property type="match status" value="1"/>
</dbReference>
<dbReference type="Pfam" id="PF02784">
    <property type="entry name" value="Orn_Arg_deC_N"/>
    <property type="match status" value="1"/>
</dbReference>
<gene>
    <name evidence="4" type="ORF">FYJ68_06330</name>
</gene>
<dbReference type="Gene3D" id="2.40.37.10">
    <property type="entry name" value="Lyase, Ornithine Decarboxylase, Chain A, domain 1"/>
    <property type="match status" value="1"/>
</dbReference>
<dbReference type="EMBL" id="VUNC01000004">
    <property type="protein sequence ID" value="MST72720.1"/>
    <property type="molecule type" value="Genomic_DNA"/>
</dbReference>
<proteinExistence type="predicted"/>
<dbReference type="AlphaFoldDB" id="A0A6N7XAY8"/>
<reference evidence="4 5" key="1">
    <citation type="submission" date="2019-08" db="EMBL/GenBank/DDBJ databases">
        <title>In-depth cultivation of the pig gut microbiome towards novel bacterial diversity and tailored functional studies.</title>
        <authorList>
            <person name="Wylensek D."/>
            <person name="Hitch T.C.A."/>
            <person name="Clavel T."/>
        </authorList>
    </citation>
    <scope>NUCLEOTIDE SEQUENCE [LARGE SCALE GENOMIC DNA]</scope>
    <source>
        <strain evidence="4 5">CA-Schmier-601-WT-1</strain>
    </source>
</reference>
<evidence type="ECO:0000313" key="4">
    <source>
        <dbReference type="EMBL" id="MST72720.1"/>
    </source>
</evidence>
<dbReference type="InterPro" id="IPR009006">
    <property type="entry name" value="Ala_racemase/Decarboxylase_C"/>
</dbReference>
<accession>A0A6N7XAY8</accession>
<dbReference type="SUPFAM" id="SSF50621">
    <property type="entry name" value="Alanine racemase C-terminal domain-like"/>
    <property type="match status" value="1"/>
</dbReference>
<feature type="domain" description="Orn/DAP/Arg decarboxylase 2 N-terminal" evidence="3">
    <location>
        <begin position="25"/>
        <end position="253"/>
    </location>
</feature>
<dbReference type="InterPro" id="IPR022644">
    <property type="entry name" value="De-COase2_N"/>
</dbReference>
<dbReference type="GO" id="GO:0008836">
    <property type="term" value="F:diaminopimelate decarboxylase activity"/>
    <property type="evidence" value="ECO:0007669"/>
    <property type="project" value="TreeGrafter"/>
</dbReference>
<dbReference type="SUPFAM" id="SSF51419">
    <property type="entry name" value="PLP-binding barrel"/>
    <property type="match status" value="1"/>
</dbReference>
<evidence type="ECO:0000256" key="2">
    <source>
        <dbReference type="ARBA" id="ARBA00022898"/>
    </source>
</evidence>
<dbReference type="Proteomes" id="UP000469325">
    <property type="component" value="Unassembled WGS sequence"/>
</dbReference>
<organism evidence="4 5">
    <name type="scientific">Olsenella porci</name>
    <dbReference type="NCBI Taxonomy" id="2652279"/>
    <lineage>
        <taxon>Bacteria</taxon>
        <taxon>Bacillati</taxon>
        <taxon>Actinomycetota</taxon>
        <taxon>Coriobacteriia</taxon>
        <taxon>Coriobacteriales</taxon>
        <taxon>Atopobiaceae</taxon>
        <taxon>Olsenella</taxon>
    </lineage>
</organism>
<keyword evidence="5" id="KW-1185">Reference proteome</keyword>